<reference evidence="4 5" key="1">
    <citation type="submission" date="2015-03" db="EMBL/GenBank/DDBJ databases">
        <authorList>
            <consortium name="Pathogen Informatics"/>
        </authorList>
    </citation>
    <scope>NUCLEOTIDE SEQUENCE [LARGE SCALE GENOMIC DNA]</scope>
    <source>
        <strain evidence="4 5">P00601463</strain>
    </source>
</reference>
<name>A0A655JSH7_MYCTX</name>
<dbReference type="Proteomes" id="UP000048600">
    <property type="component" value="Unassembled WGS sequence"/>
</dbReference>
<accession>A0A655JSH7</accession>
<dbReference type="SUPFAM" id="SSF55856">
    <property type="entry name" value="Cytochrome b5-like heme/steroid binding domain"/>
    <property type="match status" value="1"/>
</dbReference>
<dbReference type="Gene3D" id="3.10.120.10">
    <property type="entry name" value="Cytochrome b5-like heme/steroid binding domain"/>
    <property type="match status" value="1"/>
</dbReference>
<dbReference type="PANTHER" id="PTHR19353:SF19">
    <property type="entry name" value="DELTA(5) FATTY ACID DESATURASE C-RELATED"/>
    <property type="match status" value="1"/>
</dbReference>
<keyword evidence="2" id="KW-0812">Transmembrane</keyword>
<evidence type="ECO:0000259" key="3">
    <source>
        <dbReference type="PROSITE" id="PS50255"/>
    </source>
</evidence>
<dbReference type="PROSITE" id="PS50255">
    <property type="entry name" value="CYTOCHROME_B5_2"/>
    <property type="match status" value="1"/>
</dbReference>
<dbReference type="InterPro" id="IPR012171">
    <property type="entry name" value="Fatty_acid_desaturase"/>
</dbReference>
<dbReference type="InterPro" id="IPR001199">
    <property type="entry name" value="Cyt_B5-like_heme/steroid-bd"/>
</dbReference>
<dbReference type="Pfam" id="PF00173">
    <property type="entry name" value="Cyt-b5"/>
    <property type="match status" value="1"/>
</dbReference>
<dbReference type="PANTHER" id="PTHR19353">
    <property type="entry name" value="FATTY ACID DESATURASE 2"/>
    <property type="match status" value="1"/>
</dbReference>
<dbReference type="RefSeq" id="WP_003910825.1">
    <property type="nucleotide sequence ID" value="NZ_JHUF01000103.1"/>
</dbReference>
<protein>
    <submittedName>
        <fullName evidence="4">Desaturase-like protein</fullName>
    </submittedName>
</protein>
<gene>
    <name evidence="4" type="ORF">ERS007741_04678</name>
</gene>
<evidence type="ECO:0000256" key="1">
    <source>
        <dbReference type="SAM" id="MobiDB-lite"/>
    </source>
</evidence>
<dbReference type="AlphaFoldDB" id="A0A655JSH7"/>
<dbReference type="GO" id="GO:0016717">
    <property type="term" value="F:oxidoreductase activity, acting on paired donors, with oxidation of a pair of donors resulting in the reduction of molecular oxygen to two molecules of water"/>
    <property type="evidence" value="ECO:0007669"/>
    <property type="project" value="TreeGrafter"/>
</dbReference>
<feature type="domain" description="Cytochrome b5 heme-binding" evidence="3">
    <location>
        <begin position="31"/>
        <end position="89"/>
    </location>
</feature>
<keyword evidence="2" id="KW-1133">Transmembrane helix</keyword>
<feature type="compositionally biased region" description="Basic and acidic residues" evidence="1">
    <location>
        <begin position="1"/>
        <end position="14"/>
    </location>
</feature>
<proteinExistence type="predicted"/>
<feature type="transmembrane region" description="Helical" evidence="2">
    <location>
        <begin position="176"/>
        <end position="199"/>
    </location>
</feature>
<dbReference type="GO" id="GO:0006631">
    <property type="term" value="P:fatty acid metabolic process"/>
    <property type="evidence" value="ECO:0007669"/>
    <property type="project" value="UniProtKB-ARBA"/>
</dbReference>
<keyword evidence="2" id="KW-0472">Membrane</keyword>
<evidence type="ECO:0000256" key="2">
    <source>
        <dbReference type="SAM" id="Phobius"/>
    </source>
</evidence>
<feature type="region of interest" description="Disordered" evidence="1">
    <location>
        <begin position="1"/>
        <end position="25"/>
    </location>
</feature>
<dbReference type="EMBL" id="CHKL01001127">
    <property type="protein sequence ID" value="COX71677.1"/>
    <property type="molecule type" value="Genomic_DNA"/>
</dbReference>
<sequence>MTNDLPDVRERDGGPRPAPPAGGPRLSDVWVYNGRAYDLSEWISKHPGGAFFIGRTKNRDITAIVKSYHRDPAIVERILQRRYALGRDATPRDIHPKHNAPAFLFKDDFNSWRDTPKYRFDDPNDLLHRVKARLAEPALAARIKRMDTLFNAIVAVLAVGYFAVQGVRLVEPSWMPLWAFVIAMVLLRSSLAGFGHYALHRAQRGEPPR</sequence>
<dbReference type="GO" id="GO:0008610">
    <property type="term" value="P:lipid biosynthetic process"/>
    <property type="evidence" value="ECO:0007669"/>
    <property type="project" value="UniProtKB-ARBA"/>
</dbReference>
<dbReference type="GO" id="GO:0016020">
    <property type="term" value="C:membrane"/>
    <property type="evidence" value="ECO:0007669"/>
    <property type="project" value="TreeGrafter"/>
</dbReference>
<dbReference type="FunFam" id="3.10.120.10:FF:000023">
    <property type="entry name" value="Probable conserved membrane protein"/>
    <property type="match status" value="1"/>
</dbReference>
<evidence type="ECO:0000313" key="5">
    <source>
        <dbReference type="Proteomes" id="UP000048600"/>
    </source>
</evidence>
<feature type="transmembrane region" description="Helical" evidence="2">
    <location>
        <begin position="149"/>
        <end position="170"/>
    </location>
</feature>
<evidence type="ECO:0000313" key="4">
    <source>
        <dbReference type="EMBL" id="COX71677.1"/>
    </source>
</evidence>
<dbReference type="InterPro" id="IPR036400">
    <property type="entry name" value="Cyt_B5-like_heme/steroid_sf"/>
</dbReference>
<organism evidence="4 5">
    <name type="scientific">Mycobacterium tuberculosis</name>
    <dbReference type="NCBI Taxonomy" id="1773"/>
    <lineage>
        <taxon>Bacteria</taxon>
        <taxon>Bacillati</taxon>
        <taxon>Actinomycetota</taxon>
        <taxon>Actinomycetes</taxon>
        <taxon>Mycobacteriales</taxon>
        <taxon>Mycobacteriaceae</taxon>
        <taxon>Mycobacterium</taxon>
        <taxon>Mycobacterium tuberculosis complex</taxon>
    </lineage>
</organism>